<proteinExistence type="predicted"/>
<evidence type="ECO:0000256" key="2">
    <source>
        <dbReference type="SAM" id="Phobius"/>
    </source>
</evidence>
<dbReference type="KEGG" id="kau:B6264_17125"/>
<protein>
    <submittedName>
        <fullName evidence="4">Uncharacterized protein</fullName>
    </submittedName>
</protein>
<accession>A0A8H9HYQ0</accession>
<keyword evidence="5" id="KW-1185">Reference proteome</keyword>
<dbReference type="OrthoDB" id="4350888at2"/>
<organism evidence="4 5">
    <name type="scientific">Kitasatospora aureofaciens</name>
    <name type="common">Streptomyces aureofaciens</name>
    <dbReference type="NCBI Taxonomy" id="1894"/>
    <lineage>
        <taxon>Bacteria</taxon>
        <taxon>Bacillati</taxon>
        <taxon>Actinomycetota</taxon>
        <taxon>Actinomycetes</taxon>
        <taxon>Kitasatosporales</taxon>
        <taxon>Streptomycetaceae</taxon>
        <taxon>Kitasatospora</taxon>
    </lineage>
</organism>
<evidence type="ECO:0000313" key="4">
    <source>
        <dbReference type="EMBL" id="OEV33264.1"/>
    </source>
</evidence>
<feature type="region of interest" description="Disordered" evidence="1">
    <location>
        <begin position="1"/>
        <end position="68"/>
    </location>
</feature>
<reference evidence="5" key="4">
    <citation type="submission" date="2016-08" db="EMBL/GenBank/DDBJ databases">
        <title>Sequencing, assembly and comparative genomics of S. aureofaciens ATCC 10762.</title>
        <authorList>
            <person name="Gradnigo J.S."/>
            <person name="Johnson N."/>
            <person name="Somerville G.A."/>
        </authorList>
    </citation>
    <scope>NUCLEOTIDE SEQUENCE [LARGE SCALE GENOMIC DNA]</scope>
    <source>
        <strain evidence="5">ATCC 10762 / DSM 40127 / CCM 3239 / JCM 4008 / LMG 5968 / NBRC 12843 / NCIMB 8234 / A-377</strain>
    </source>
</reference>
<keyword evidence="2" id="KW-0472">Membrane</keyword>
<feature type="transmembrane region" description="Helical" evidence="2">
    <location>
        <begin position="76"/>
        <end position="98"/>
    </location>
</feature>
<keyword evidence="2" id="KW-0812">Transmembrane</keyword>
<reference evidence="3" key="5">
    <citation type="submission" date="2020-09" db="EMBL/GenBank/DDBJ databases">
        <authorList>
            <person name="Sun Q."/>
            <person name="Ohkuma M."/>
        </authorList>
    </citation>
    <scope>NUCLEOTIDE SEQUENCE</scope>
    <source>
        <strain evidence="3">JCM 4434</strain>
    </source>
</reference>
<comment type="caution">
    <text evidence="4">The sequence shown here is derived from an EMBL/GenBank/DDBJ whole genome shotgun (WGS) entry which is preliminary data.</text>
</comment>
<reference evidence="4 5" key="2">
    <citation type="submission" date="2014-07" db="EMBL/GenBank/DDBJ databases">
        <authorList>
            <person name="Zhang J.E."/>
            <person name="Yang H."/>
            <person name="Guo J."/>
            <person name="Deng Z."/>
            <person name="Luo H."/>
            <person name="Luo M."/>
            <person name="Zhao B."/>
        </authorList>
    </citation>
    <scope>NUCLEOTIDE SEQUENCE [LARGE SCALE GENOMIC DNA]</scope>
    <source>
        <strain evidence="4">ATCC 10762</strain>
        <strain evidence="5">ATCC 10762 / DSM 40127 / CCM 3239 / JCM 4008 / LMG 5968 / NBRC 12843 / NCIMB 8234 / A-377</strain>
    </source>
</reference>
<reference evidence="3" key="1">
    <citation type="journal article" date="2014" name="Int. J. Syst. Evol. Microbiol.">
        <title>Complete genome sequence of Corynebacterium casei LMG S-19264T (=DSM 44701T), isolated from a smear-ripened cheese.</title>
        <authorList>
            <consortium name="US DOE Joint Genome Institute (JGI-PGF)"/>
            <person name="Walter F."/>
            <person name="Albersmeier A."/>
            <person name="Kalinowski J."/>
            <person name="Ruckert C."/>
        </authorList>
    </citation>
    <scope>NUCLEOTIDE SEQUENCE</scope>
    <source>
        <strain evidence="3">JCM 4434</strain>
    </source>
</reference>
<gene>
    <name evidence="3" type="ORF">GCM10010502_58140</name>
    <name evidence="4" type="ORF">HS99_0038905</name>
</gene>
<feature type="compositionally biased region" description="Low complexity" evidence="1">
    <location>
        <begin position="1"/>
        <end position="14"/>
    </location>
</feature>
<reference evidence="4" key="3">
    <citation type="submission" date="2016-08" db="EMBL/GenBank/DDBJ databases">
        <title>Sequencing, Assembly and Comparative Genomics of S. aureofaciens ATCC 10762.</title>
        <authorList>
            <person name="Gradnigo J.S."/>
            <person name="Johnson N."/>
            <person name="Somerville G.A."/>
        </authorList>
    </citation>
    <scope>NUCLEOTIDE SEQUENCE [LARGE SCALE GENOMIC DNA]</scope>
    <source>
        <strain evidence="4">ATCC 10762</strain>
    </source>
</reference>
<name>A0A1E7MXX3_KITAU</name>
<evidence type="ECO:0000313" key="5">
    <source>
        <dbReference type="Proteomes" id="UP000037395"/>
    </source>
</evidence>
<evidence type="ECO:0000256" key="1">
    <source>
        <dbReference type="SAM" id="MobiDB-lite"/>
    </source>
</evidence>
<accession>A0A1E7MXX3</accession>
<evidence type="ECO:0000313" key="3">
    <source>
        <dbReference type="EMBL" id="GGU96427.1"/>
    </source>
</evidence>
<dbReference type="GeneID" id="97488762"/>
<sequence length="274" mass="28203">MYGQGQQQYPQQGQPYGGQPYGAPPPQQPYGAPQPQYGYPPQQPYGAPQPQYGVPPQGPYGQPGYPAPPRKGKGGLVIGLVIGALVLGGGGFAAWKFLGAGSDSGGSYKISTPQTLPDGYTQKTAKEEAVDTSKPEAKDADKYGSNLTVVVATYSKAGDVTAGLSVAGFYGTINSPDQIIEDSKKGGSGLTWSTPLADFPAQDSHSSSGRLSCGVFSLLAGKAQSTVCIWADKSTYARVTFTNASLTGGGGTALTPAQAADKTRAVRDAMKVAK</sequence>
<dbReference type="EMBL" id="JPRF03000069">
    <property type="protein sequence ID" value="OEV33264.1"/>
    <property type="molecule type" value="Genomic_DNA"/>
</dbReference>
<dbReference type="EMBL" id="BMUB01000018">
    <property type="protein sequence ID" value="GGU96427.1"/>
    <property type="molecule type" value="Genomic_DNA"/>
</dbReference>
<dbReference type="Proteomes" id="UP000610124">
    <property type="component" value="Unassembled WGS sequence"/>
</dbReference>
<dbReference type="RefSeq" id="WP_030283765.1">
    <property type="nucleotide sequence ID" value="NZ_BMUB01000018.1"/>
</dbReference>
<dbReference type="AlphaFoldDB" id="A0A1E7MXX3"/>
<feature type="compositionally biased region" description="Low complexity" evidence="1">
    <location>
        <begin position="29"/>
        <end position="64"/>
    </location>
</feature>
<dbReference type="Proteomes" id="UP000037395">
    <property type="component" value="Unassembled WGS sequence"/>
</dbReference>
<keyword evidence="2" id="KW-1133">Transmembrane helix</keyword>